<reference evidence="3 4" key="1">
    <citation type="submission" date="2019-02" db="EMBL/GenBank/DDBJ databases">
        <title>Deep-cultivation of Planctomycetes and their phenomic and genomic characterization uncovers novel biology.</title>
        <authorList>
            <person name="Wiegand S."/>
            <person name="Jogler M."/>
            <person name="Boedeker C."/>
            <person name="Pinto D."/>
            <person name="Vollmers J."/>
            <person name="Rivas-Marin E."/>
            <person name="Kohn T."/>
            <person name="Peeters S.H."/>
            <person name="Heuer A."/>
            <person name="Rast P."/>
            <person name="Oberbeckmann S."/>
            <person name="Bunk B."/>
            <person name="Jeske O."/>
            <person name="Meyerdierks A."/>
            <person name="Storesund J.E."/>
            <person name="Kallscheuer N."/>
            <person name="Luecker S."/>
            <person name="Lage O.M."/>
            <person name="Pohl T."/>
            <person name="Merkel B.J."/>
            <person name="Hornburger P."/>
            <person name="Mueller R.-W."/>
            <person name="Bruemmer F."/>
            <person name="Labrenz M."/>
            <person name="Spormann A.M."/>
            <person name="Op den Camp H."/>
            <person name="Overmann J."/>
            <person name="Amann R."/>
            <person name="Jetten M.S.M."/>
            <person name="Mascher T."/>
            <person name="Medema M.H."/>
            <person name="Devos D.P."/>
            <person name="Kaster A.-K."/>
            <person name="Ovreas L."/>
            <person name="Rohde M."/>
            <person name="Galperin M.Y."/>
            <person name="Jogler C."/>
        </authorList>
    </citation>
    <scope>NUCLEOTIDE SEQUENCE [LARGE SCALE GENOMIC DNA]</scope>
    <source>
        <strain evidence="3 4">Mal4</strain>
    </source>
</reference>
<gene>
    <name evidence="3" type="primary">iolI_3</name>
    <name evidence="3" type="ORF">Mal4_42460</name>
</gene>
<dbReference type="GO" id="GO:0016853">
    <property type="term" value="F:isomerase activity"/>
    <property type="evidence" value="ECO:0007669"/>
    <property type="project" value="UniProtKB-KW"/>
</dbReference>
<dbReference type="EC" id="5.3.99.-" evidence="3"/>
<accession>A0A517ZBM4</accession>
<dbReference type="PANTHER" id="PTHR12110:SF52">
    <property type="entry name" value="XYLOSE ISOMERASE"/>
    <property type="match status" value="1"/>
</dbReference>
<dbReference type="Pfam" id="PF01261">
    <property type="entry name" value="AP_endonuc_2"/>
    <property type="match status" value="1"/>
</dbReference>
<dbReference type="RefSeq" id="WP_145371031.1">
    <property type="nucleotide sequence ID" value="NZ_CP036275.1"/>
</dbReference>
<dbReference type="InterPro" id="IPR050312">
    <property type="entry name" value="IolE/XylAMocC-like"/>
</dbReference>
<dbReference type="KEGG" id="mri:Mal4_42460"/>
<sequence length="306" mass="34846">MPHTQVFGSTRRSPRTTTARDAATAQWTARLAISQMTTYRWSLQQDLRHYHQAGCTRFAAWIRKIHDAGIEPAIQKIRDSQLQVTSLTWAGGFTGTNGYGFDEAVCEARRAIRIASRIGAPTLTVISGSQNGHIRSHARRLLIDGLVELADFAEMHSVRLALQPMHPIFAREWSFLHSIDDTLDILRRFDPDQVGMAFGTYHLWQEPHLLKRIPELAPWIASVQLSDWRQSPRCDNDRALPGDGCIPLEGIVAALEHSGYRGSYELEIWSRDLWKADYTGLMRKCTNWFRGLRGARRAEVIEQNWA</sequence>
<dbReference type="PANTHER" id="PTHR12110">
    <property type="entry name" value="HYDROXYPYRUVATE ISOMERASE"/>
    <property type="match status" value="1"/>
</dbReference>
<evidence type="ECO:0000256" key="1">
    <source>
        <dbReference type="SAM" id="MobiDB-lite"/>
    </source>
</evidence>
<dbReference type="InterPro" id="IPR036237">
    <property type="entry name" value="Xyl_isomerase-like_sf"/>
</dbReference>
<dbReference type="SUPFAM" id="SSF51658">
    <property type="entry name" value="Xylose isomerase-like"/>
    <property type="match status" value="1"/>
</dbReference>
<dbReference type="EMBL" id="CP036275">
    <property type="protein sequence ID" value="QDU39893.1"/>
    <property type="molecule type" value="Genomic_DNA"/>
</dbReference>
<evidence type="ECO:0000259" key="2">
    <source>
        <dbReference type="Pfam" id="PF01261"/>
    </source>
</evidence>
<dbReference type="OrthoDB" id="9782626at2"/>
<organism evidence="3 4">
    <name type="scientific">Maioricimonas rarisocia</name>
    <dbReference type="NCBI Taxonomy" id="2528026"/>
    <lineage>
        <taxon>Bacteria</taxon>
        <taxon>Pseudomonadati</taxon>
        <taxon>Planctomycetota</taxon>
        <taxon>Planctomycetia</taxon>
        <taxon>Planctomycetales</taxon>
        <taxon>Planctomycetaceae</taxon>
        <taxon>Maioricimonas</taxon>
    </lineage>
</organism>
<dbReference type="Gene3D" id="3.20.20.150">
    <property type="entry name" value="Divalent-metal-dependent TIM barrel enzymes"/>
    <property type="match status" value="1"/>
</dbReference>
<feature type="region of interest" description="Disordered" evidence="1">
    <location>
        <begin position="1"/>
        <end position="21"/>
    </location>
</feature>
<feature type="domain" description="Xylose isomerase-like TIM barrel" evidence="2">
    <location>
        <begin position="65"/>
        <end position="277"/>
    </location>
</feature>
<protein>
    <submittedName>
        <fullName evidence="3">Inosose isomerase</fullName>
        <ecNumber evidence="3">5.3.99.-</ecNumber>
    </submittedName>
</protein>
<name>A0A517ZBM4_9PLAN</name>
<dbReference type="Proteomes" id="UP000320496">
    <property type="component" value="Chromosome"/>
</dbReference>
<proteinExistence type="predicted"/>
<keyword evidence="4" id="KW-1185">Reference proteome</keyword>
<keyword evidence="3" id="KW-0413">Isomerase</keyword>
<evidence type="ECO:0000313" key="4">
    <source>
        <dbReference type="Proteomes" id="UP000320496"/>
    </source>
</evidence>
<dbReference type="InterPro" id="IPR013022">
    <property type="entry name" value="Xyl_isomerase-like_TIM-brl"/>
</dbReference>
<evidence type="ECO:0000313" key="3">
    <source>
        <dbReference type="EMBL" id="QDU39893.1"/>
    </source>
</evidence>
<dbReference type="AlphaFoldDB" id="A0A517ZBM4"/>